<feature type="transmembrane region" description="Helical" evidence="16">
    <location>
        <begin position="231"/>
        <end position="251"/>
    </location>
</feature>
<dbReference type="InterPro" id="IPR012136">
    <property type="entry name" value="NADH_DH_b"/>
</dbReference>
<dbReference type="EMBL" id="JAFFZE010000022">
    <property type="protein sequence ID" value="MCT2586924.1"/>
    <property type="molecule type" value="Genomic_DNA"/>
</dbReference>
<keyword evidence="11 16" id="KW-1133">Transmembrane helix</keyword>
<keyword evidence="8 16" id="KW-0812">Transmembrane</keyword>
<dbReference type="Pfam" id="PF02233">
    <property type="entry name" value="PNTB"/>
    <property type="match status" value="1"/>
</dbReference>
<keyword evidence="6 15" id="KW-1003">Cell membrane</keyword>
<dbReference type="PANTHER" id="PTHR44758:SF1">
    <property type="entry name" value="NAD(P) TRANSHYDROGENASE SUBUNIT BETA"/>
    <property type="match status" value="1"/>
</dbReference>
<comment type="function">
    <text evidence="1 15">The transhydrogenation between NADH and NADP is coupled to respiration and ATP hydrolysis and functions as a proton pump across the membrane.</text>
</comment>
<organism evidence="18 19">
    <name type="scientific">Actinophytocola gossypii</name>
    <dbReference type="NCBI Taxonomy" id="2812003"/>
    <lineage>
        <taxon>Bacteria</taxon>
        <taxon>Bacillati</taxon>
        <taxon>Actinomycetota</taxon>
        <taxon>Actinomycetes</taxon>
        <taxon>Pseudonocardiales</taxon>
        <taxon>Pseudonocardiaceae</taxon>
    </lineage>
</organism>
<feature type="transmembrane region" description="Helical" evidence="16">
    <location>
        <begin position="87"/>
        <end position="107"/>
    </location>
</feature>
<evidence type="ECO:0000256" key="9">
    <source>
        <dbReference type="ARBA" id="ARBA00022857"/>
    </source>
</evidence>
<evidence type="ECO:0000256" key="6">
    <source>
        <dbReference type="ARBA" id="ARBA00022475"/>
    </source>
</evidence>
<comment type="catalytic activity">
    <reaction evidence="14 15">
        <text>NAD(+) + NADPH + H(+)(in) = NADH + NADP(+) + H(+)(out)</text>
        <dbReference type="Rhea" id="RHEA:47992"/>
        <dbReference type="ChEBI" id="CHEBI:15378"/>
        <dbReference type="ChEBI" id="CHEBI:57540"/>
        <dbReference type="ChEBI" id="CHEBI:57783"/>
        <dbReference type="ChEBI" id="CHEBI:57945"/>
        <dbReference type="ChEBI" id="CHEBI:58349"/>
        <dbReference type="EC" id="7.1.1.1"/>
    </reaction>
</comment>
<evidence type="ECO:0000256" key="1">
    <source>
        <dbReference type="ARBA" id="ARBA00003943"/>
    </source>
</evidence>
<evidence type="ECO:0000256" key="11">
    <source>
        <dbReference type="ARBA" id="ARBA00022989"/>
    </source>
</evidence>
<evidence type="ECO:0000256" key="7">
    <source>
        <dbReference type="ARBA" id="ARBA00022519"/>
    </source>
</evidence>
<evidence type="ECO:0000256" key="16">
    <source>
        <dbReference type="SAM" id="Phobius"/>
    </source>
</evidence>
<keyword evidence="7 15" id="KW-0997">Cell inner membrane</keyword>
<reference evidence="18 19" key="1">
    <citation type="submission" date="2021-02" db="EMBL/GenBank/DDBJ databases">
        <title>Actinophytocola xerophila sp. nov., isolated from soil of cotton cropping field.</title>
        <authorList>
            <person name="Huang R."/>
            <person name="Chen X."/>
            <person name="Ge X."/>
            <person name="Liu W."/>
        </authorList>
    </citation>
    <scope>NUCLEOTIDE SEQUENCE [LARGE SCALE GENOMIC DNA]</scope>
    <source>
        <strain evidence="18 19">S1-96</strain>
    </source>
</reference>
<feature type="transmembrane region" description="Helical" evidence="16">
    <location>
        <begin position="113"/>
        <end position="139"/>
    </location>
</feature>
<evidence type="ECO:0000256" key="13">
    <source>
        <dbReference type="ARBA" id="ARBA00023136"/>
    </source>
</evidence>
<evidence type="ECO:0000256" key="10">
    <source>
        <dbReference type="ARBA" id="ARBA00022967"/>
    </source>
</evidence>
<dbReference type="EC" id="7.1.1.1" evidence="4 15"/>
<feature type="domain" description="NADP transhydrogenase beta-like" evidence="17">
    <location>
        <begin position="8"/>
        <end position="451"/>
    </location>
</feature>
<feature type="transmembrane region" description="Helical" evidence="16">
    <location>
        <begin position="6"/>
        <end position="25"/>
    </location>
</feature>
<evidence type="ECO:0000256" key="8">
    <source>
        <dbReference type="ARBA" id="ARBA00022692"/>
    </source>
</evidence>
<dbReference type="SUPFAM" id="SSF52467">
    <property type="entry name" value="DHS-like NAD/FAD-binding domain"/>
    <property type="match status" value="1"/>
</dbReference>
<evidence type="ECO:0000313" key="18">
    <source>
        <dbReference type="EMBL" id="MCT2586924.1"/>
    </source>
</evidence>
<evidence type="ECO:0000259" key="17">
    <source>
        <dbReference type="Pfam" id="PF02233"/>
    </source>
</evidence>
<keyword evidence="10 15" id="KW-1278">Translocase</keyword>
<keyword evidence="19" id="KW-1185">Reference proteome</keyword>
<dbReference type="PANTHER" id="PTHR44758">
    <property type="entry name" value="NAD(P) TRANSHYDROGENASE SUBUNIT BETA"/>
    <property type="match status" value="1"/>
</dbReference>
<keyword evidence="9 15" id="KW-0521">NADP</keyword>
<proteinExistence type="inferred from homology"/>
<evidence type="ECO:0000256" key="15">
    <source>
        <dbReference type="PIRNR" id="PIRNR000204"/>
    </source>
</evidence>
<name>A0ABT2JHD4_9PSEU</name>
<dbReference type="InterPro" id="IPR034300">
    <property type="entry name" value="PNTB-like"/>
</dbReference>
<accession>A0ABT2JHD4</accession>
<evidence type="ECO:0000256" key="14">
    <source>
        <dbReference type="ARBA" id="ARBA00048202"/>
    </source>
</evidence>
<dbReference type="RefSeq" id="WP_260194795.1">
    <property type="nucleotide sequence ID" value="NZ_JAFFZE010000022.1"/>
</dbReference>
<protein>
    <recommendedName>
        <fullName evidence="5 15">NAD(P) transhydrogenase subunit beta</fullName>
        <ecNumber evidence="4 15">7.1.1.1</ecNumber>
    </recommendedName>
    <alternativeName>
        <fullName evidence="15">Nicotinamide nucleotide transhydrogenase subunit beta</fullName>
    </alternativeName>
</protein>
<dbReference type="InterPro" id="IPR029035">
    <property type="entry name" value="DHS-like_NAD/FAD-binding_dom"/>
</dbReference>
<evidence type="ECO:0000256" key="2">
    <source>
        <dbReference type="ARBA" id="ARBA00004429"/>
    </source>
</evidence>
<gene>
    <name evidence="18" type="ORF">JT362_27760</name>
</gene>
<evidence type="ECO:0000313" key="19">
    <source>
        <dbReference type="Proteomes" id="UP001156441"/>
    </source>
</evidence>
<dbReference type="Proteomes" id="UP001156441">
    <property type="component" value="Unassembled WGS sequence"/>
</dbReference>
<evidence type="ECO:0000256" key="4">
    <source>
        <dbReference type="ARBA" id="ARBA00012943"/>
    </source>
</evidence>
<comment type="similarity">
    <text evidence="3 15">Belongs to the PNT beta subunit family.</text>
</comment>
<keyword evidence="12 15" id="KW-0520">NAD</keyword>
<feature type="transmembrane region" description="Helical" evidence="16">
    <location>
        <begin position="32"/>
        <end position="51"/>
    </location>
</feature>
<evidence type="ECO:0000256" key="12">
    <source>
        <dbReference type="ARBA" id="ARBA00023027"/>
    </source>
</evidence>
<dbReference type="PIRSF" id="PIRSF000204">
    <property type="entry name" value="PNTB"/>
    <property type="match status" value="1"/>
</dbReference>
<sequence>MNEDWTALLYLVAAVCFIIALKGLSSPKRARLGNVIGAAGALVAVLVVFAAERPDRLVWILLAIAVGGGIGLIAARRVAMTAMPQMVALFNGVGGAAGALVALLELAEGTGGGLAHLGVLAFTVLIGSVTFSGSVLTFAKLQEIVTGRPMIFPGMRWVAIAVVAGSLGTGIWVAVGSSVLGAVLLAVLTLGLGLLLVLPVGGADVPIVISLLNAFSGITVAASGYVLSNTLLIVAGTLVGASGTLLTKMMADAMGRSLVNIMFGAFAGGSTLGSTTESDRPVRSAGAADIAILLGYARRVIVAPGYGLAVAQAQHTLRDLADELERRGIEVSYAIHPVAGRMPGHMNVLLAEADVPYDKLKEMAQVNPEFRTADVALVVGANDVVNPAAHASPGSPIYGMPILDVEHAGQVVFLKRSMRPGFAGIENELLFDPKTTLLFGDAKDSLGKLVAAVKGL</sequence>
<comment type="caution">
    <text evidence="18">The sequence shown here is derived from an EMBL/GenBank/DDBJ whole genome shotgun (WGS) entry which is preliminary data.</text>
</comment>
<evidence type="ECO:0000256" key="5">
    <source>
        <dbReference type="ARBA" id="ARBA00014581"/>
    </source>
</evidence>
<evidence type="ECO:0000256" key="3">
    <source>
        <dbReference type="ARBA" id="ARBA00007919"/>
    </source>
</evidence>
<comment type="subcellular location">
    <subcellularLocation>
        <location evidence="2">Cell inner membrane</location>
        <topology evidence="2">Multi-pass membrane protein</topology>
    </subcellularLocation>
</comment>
<feature type="transmembrane region" description="Helical" evidence="16">
    <location>
        <begin position="151"/>
        <end position="173"/>
    </location>
</feature>
<keyword evidence="13 15" id="KW-0472">Membrane</keyword>
<dbReference type="Gene3D" id="3.40.50.1220">
    <property type="entry name" value="TPP-binding domain"/>
    <property type="match status" value="1"/>
</dbReference>
<feature type="transmembrane region" description="Helical" evidence="16">
    <location>
        <begin position="57"/>
        <end position="75"/>
    </location>
</feature>